<name>A0A811LF78_9BILA</name>
<gene>
    <name evidence="2" type="ORF">BOKJ2_LOCUS11766</name>
</gene>
<evidence type="ECO:0000313" key="3">
    <source>
        <dbReference type="Proteomes" id="UP000614601"/>
    </source>
</evidence>
<feature type="region of interest" description="Disordered" evidence="1">
    <location>
        <begin position="1"/>
        <end position="20"/>
    </location>
</feature>
<comment type="caution">
    <text evidence="2">The sequence shown here is derived from an EMBL/GenBank/DDBJ whole genome shotgun (WGS) entry which is preliminary data.</text>
</comment>
<dbReference type="AlphaFoldDB" id="A0A811LF78"/>
<organism evidence="2 3">
    <name type="scientific">Bursaphelenchus okinawaensis</name>
    <dbReference type="NCBI Taxonomy" id="465554"/>
    <lineage>
        <taxon>Eukaryota</taxon>
        <taxon>Metazoa</taxon>
        <taxon>Ecdysozoa</taxon>
        <taxon>Nematoda</taxon>
        <taxon>Chromadorea</taxon>
        <taxon>Rhabditida</taxon>
        <taxon>Tylenchina</taxon>
        <taxon>Tylenchomorpha</taxon>
        <taxon>Aphelenchoidea</taxon>
        <taxon>Aphelenchoididae</taxon>
        <taxon>Bursaphelenchus</taxon>
    </lineage>
</organism>
<sequence>MLEKSLRDDSSDSGRGFSNQITFKATSKTPHWRVEDNNHKVHKPTAPAGSIKVYIRVRFRYDEIRYCKFLYNKAADTPKPTDLNHLDELAKAKILKDNELMILRYALGQVLEGKCTFDSINEKIDGAKKEGNTIVLTVPTGLVPPTGAPENLNGCAQIILIGD</sequence>
<accession>A0A811LF78</accession>
<dbReference type="EMBL" id="CAJFCW020000005">
    <property type="protein sequence ID" value="CAG9121330.1"/>
    <property type="molecule type" value="Genomic_DNA"/>
</dbReference>
<dbReference type="Proteomes" id="UP000614601">
    <property type="component" value="Unassembled WGS sequence"/>
</dbReference>
<dbReference type="OrthoDB" id="10320763at2759"/>
<dbReference type="EMBL" id="CAJFDH010000005">
    <property type="protein sequence ID" value="CAD5225815.1"/>
    <property type="molecule type" value="Genomic_DNA"/>
</dbReference>
<protein>
    <submittedName>
        <fullName evidence="2">Uncharacterized protein</fullName>
    </submittedName>
</protein>
<evidence type="ECO:0000256" key="1">
    <source>
        <dbReference type="SAM" id="MobiDB-lite"/>
    </source>
</evidence>
<keyword evidence="3" id="KW-1185">Reference proteome</keyword>
<feature type="compositionally biased region" description="Basic and acidic residues" evidence="1">
    <location>
        <begin position="1"/>
        <end position="12"/>
    </location>
</feature>
<evidence type="ECO:0000313" key="2">
    <source>
        <dbReference type="EMBL" id="CAD5225815.1"/>
    </source>
</evidence>
<reference evidence="2" key="1">
    <citation type="submission" date="2020-09" db="EMBL/GenBank/DDBJ databases">
        <authorList>
            <person name="Kikuchi T."/>
        </authorList>
    </citation>
    <scope>NUCLEOTIDE SEQUENCE</scope>
    <source>
        <strain evidence="2">SH1</strain>
    </source>
</reference>
<proteinExistence type="predicted"/>
<dbReference type="Proteomes" id="UP000783686">
    <property type="component" value="Unassembled WGS sequence"/>
</dbReference>